<dbReference type="NCBIfam" id="TIGR00131">
    <property type="entry name" value="gal_kin"/>
    <property type="match status" value="1"/>
</dbReference>
<dbReference type="GeneID" id="96867164"/>
<keyword evidence="5" id="KW-0418">Kinase</keyword>
<dbReference type="KEGG" id="miw:EER00_03080"/>
<dbReference type="InterPro" id="IPR019539">
    <property type="entry name" value="GalKase_N"/>
</dbReference>
<dbReference type="InterPro" id="IPR006203">
    <property type="entry name" value="GHMP_knse_ATP-bd_CS"/>
</dbReference>
<reference evidence="15" key="1">
    <citation type="submission" date="2018-11" db="EMBL/GenBank/DDBJ databases">
        <title>The first complete genome sequence of Mycoplasma iowae strain 695.</title>
        <authorList>
            <person name="Ghanem M."/>
            <person name="El-Gazzar M."/>
        </authorList>
    </citation>
    <scope>NUCLEOTIDE SEQUENCE [LARGE SCALE GENOMIC DNA]</scope>
    <source>
        <strain evidence="15">695</strain>
    </source>
</reference>
<dbReference type="RefSeq" id="WP_129692705.1">
    <property type="nucleotide sequence ID" value="NZ_CP033512.2"/>
</dbReference>
<gene>
    <name evidence="14" type="primary">galK</name>
    <name evidence="14" type="ORF">EER00_03080</name>
</gene>
<evidence type="ECO:0000259" key="13">
    <source>
        <dbReference type="Pfam" id="PF10509"/>
    </source>
</evidence>
<dbReference type="Gene3D" id="3.30.70.890">
    <property type="entry name" value="GHMP kinase, C-terminal domain"/>
    <property type="match status" value="1"/>
</dbReference>
<dbReference type="SUPFAM" id="SSF55060">
    <property type="entry name" value="GHMP Kinase, C-terminal domain"/>
    <property type="match status" value="1"/>
</dbReference>
<evidence type="ECO:0000259" key="12">
    <source>
        <dbReference type="Pfam" id="PF08544"/>
    </source>
</evidence>
<dbReference type="Pfam" id="PF08544">
    <property type="entry name" value="GHMP_kinases_C"/>
    <property type="match status" value="1"/>
</dbReference>
<dbReference type="PIRSF" id="PIRSF000530">
    <property type="entry name" value="Galactokinase"/>
    <property type="match status" value="1"/>
</dbReference>
<dbReference type="GO" id="GO:0004335">
    <property type="term" value="F:galactokinase activity"/>
    <property type="evidence" value="ECO:0007669"/>
    <property type="project" value="UniProtKB-UniRule"/>
</dbReference>
<dbReference type="Pfam" id="PF10509">
    <property type="entry name" value="GalKase_gal_bdg"/>
    <property type="match status" value="1"/>
</dbReference>
<dbReference type="GO" id="GO:0046872">
    <property type="term" value="F:metal ion binding"/>
    <property type="evidence" value="ECO:0007669"/>
    <property type="project" value="UniProtKB-KW"/>
</dbReference>
<dbReference type="InterPro" id="IPR036554">
    <property type="entry name" value="GHMP_kinase_C_sf"/>
</dbReference>
<evidence type="ECO:0000313" key="14">
    <source>
        <dbReference type="EMBL" id="QHG89853.1"/>
    </source>
</evidence>
<accession>A0A6P1LLP8</accession>
<dbReference type="GO" id="GO:0006012">
    <property type="term" value="P:galactose metabolic process"/>
    <property type="evidence" value="ECO:0007669"/>
    <property type="project" value="UniProtKB-UniRule"/>
</dbReference>
<feature type="domain" description="GHMP kinase C-terminal" evidence="12">
    <location>
        <begin position="295"/>
        <end position="363"/>
    </location>
</feature>
<evidence type="ECO:0000256" key="4">
    <source>
        <dbReference type="ARBA" id="ARBA00022741"/>
    </source>
</evidence>
<dbReference type="Pfam" id="PF00288">
    <property type="entry name" value="GHMP_kinases_N"/>
    <property type="match status" value="1"/>
</dbReference>
<comment type="similarity">
    <text evidence="1">Belongs to the GHMP kinase family. GalK subfamily.</text>
</comment>
<evidence type="ECO:0000256" key="6">
    <source>
        <dbReference type="ARBA" id="ARBA00022840"/>
    </source>
</evidence>
<dbReference type="PRINTS" id="PR00959">
    <property type="entry name" value="MEVGALKINASE"/>
</dbReference>
<evidence type="ECO:0000256" key="2">
    <source>
        <dbReference type="ARBA" id="ARBA00022679"/>
    </source>
</evidence>
<keyword evidence="2 14" id="KW-0808">Transferase</keyword>
<keyword evidence="6" id="KW-0067">ATP-binding</keyword>
<evidence type="ECO:0000256" key="10">
    <source>
        <dbReference type="NCBIfam" id="TIGR00131"/>
    </source>
</evidence>
<dbReference type="PANTHER" id="PTHR10457">
    <property type="entry name" value="MEVALONATE KINASE/GALACTOKINASE"/>
    <property type="match status" value="1"/>
</dbReference>
<dbReference type="PRINTS" id="PR00473">
    <property type="entry name" value="GALCTOKINASE"/>
</dbReference>
<evidence type="ECO:0000313" key="15">
    <source>
        <dbReference type="Proteomes" id="UP000464283"/>
    </source>
</evidence>
<dbReference type="AlphaFoldDB" id="A0A6P1LLP8"/>
<proteinExistence type="inferred from homology"/>
<keyword evidence="4" id="KW-0547">Nucleotide-binding</keyword>
<dbReference type="Gene3D" id="3.30.230.10">
    <property type="match status" value="1"/>
</dbReference>
<name>A0A6P1LLP8_MALIO</name>
<dbReference type="InterPro" id="IPR006204">
    <property type="entry name" value="GHMP_kinase_N_dom"/>
</dbReference>
<dbReference type="InterPro" id="IPR006206">
    <property type="entry name" value="Mevalonate/galactokinase"/>
</dbReference>
<dbReference type="InterPro" id="IPR000705">
    <property type="entry name" value="Galactokinase"/>
</dbReference>
<evidence type="ECO:0000256" key="3">
    <source>
        <dbReference type="ARBA" id="ARBA00022723"/>
    </source>
</evidence>
<dbReference type="Proteomes" id="UP000464283">
    <property type="component" value="Chromosome"/>
</dbReference>
<evidence type="ECO:0000256" key="7">
    <source>
        <dbReference type="ARBA" id="ARBA00022842"/>
    </source>
</evidence>
<evidence type="ECO:0000256" key="5">
    <source>
        <dbReference type="ARBA" id="ARBA00022777"/>
    </source>
</evidence>
<dbReference type="PANTHER" id="PTHR10457:SF7">
    <property type="entry name" value="GALACTOKINASE-RELATED"/>
    <property type="match status" value="1"/>
</dbReference>
<evidence type="ECO:0000259" key="11">
    <source>
        <dbReference type="Pfam" id="PF00288"/>
    </source>
</evidence>
<keyword evidence="9" id="KW-0119">Carbohydrate metabolism</keyword>
<dbReference type="GO" id="GO:0005829">
    <property type="term" value="C:cytosol"/>
    <property type="evidence" value="ECO:0007669"/>
    <property type="project" value="TreeGrafter"/>
</dbReference>
<dbReference type="SUPFAM" id="SSF54211">
    <property type="entry name" value="Ribosomal protein S5 domain 2-like"/>
    <property type="match status" value="1"/>
</dbReference>
<keyword evidence="3" id="KW-0479">Metal-binding</keyword>
<feature type="domain" description="GHMP kinase N-terminal" evidence="11">
    <location>
        <begin position="102"/>
        <end position="189"/>
    </location>
</feature>
<feature type="domain" description="Galactokinase N-terminal" evidence="13">
    <location>
        <begin position="19"/>
        <end position="65"/>
    </location>
</feature>
<sequence>MNLGENEMDNQIKNNLKNLFEQTYNKKPELYVLSPSRINIIGEHIDYLGGNVFPGNINLYIKAAFCKSDSIQVFSTSFKEDNIRKVDIQDNFKFNKDYSFLNYVLGCYQTLVNHNYKIAGFCLVVDSEIPTSSGLSSSASFGIMVLKEITKLYGYDVPPVELAKIFKEVENNFMNLKNGIMDQFVIANGKKNNFMLLNTSTLDYKNYEFDLKNYNFLVINSKKPRNLIESKYNERVYETTKALEQINKKYDYKNLCSIPITEINNVLNLIDDETLRKRAKYAIEEQERVKQFINNLISNNFQECGKILNNAHLALKNDYEVSCKELDFVNEVGNSIDGVLGIRMTGAGFGGCLIALIDKKSNEIFKKTIIDKYKNEFGYPCEVYEIEVVNGTSCFK</sequence>
<dbReference type="InterPro" id="IPR020568">
    <property type="entry name" value="Ribosomal_Su5_D2-typ_SF"/>
</dbReference>
<protein>
    <recommendedName>
        <fullName evidence="10">Galactokinase</fullName>
        <ecNumber evidence="10">2.7.1.6</ecNumber>
    </recommendedName>
</protein>
<dbReference type="GO" id="GO:0005524">
    <property type="term" value="F:ATP binding"/>
    <property type="evidence" value="ECO:0007669"/>
    <property type="project" value="UniProtKB-UniRule"/>
</dbReference>
<evidence type="ECO:0000256" key="1">
    <source>
        <dbReference type="ARBA" id="ARBA00006566"/>
    </source>
</evidence>
<keyword evidence="7" id="KW-0460">Magnesium</keyword>
<dbReference type="InterPro" id="IPR013750">
    <property type="entry name" value="GHMP_kinase_C_dom"/>
</dbReference>
<dbReference type="InterPro" id="IPR014721">
    <property type="entry name" value="Ribsml_uS5_D2-typ_fold_subgr"/>
</dbReference>
<dbReference type="EMBL" id="CP033512">
    <property type="protein sequence ID" value="QHG89853.1"/>
    <property type="molecule type" value="Genomic_DNA"/>
</dbReference>
<organism evidence="14 15">
    <name type="scientific">Malacoplasma iowae 695</name>
    <dbReference type="NCBI Taxonomy" id="1048830"/>
    <lineage>
        <taxon>Bacteria</taxon>
        <taxon>Bacillati</taxon>
        <taxon>Mycoplasmatota</taxon>
        <taxon>Mycoplasmoidales</taxon>
        <taxon>Mycoplasmoidaceae</taxon>
        <taxon>Malacoplasma</taxon>
    </lineage>
</organism>
<keyword evidence="8" id="KW-0299">Galactose metabolism</keyword>
<dbReference type="PROSITE" id="PS00627">
    <property type="entry name" value="GHMP_KINASES_ATP"/>
    <property type="match status" value="1"/>
</dbReference>
<dbReference type="EC" id="2.7.1.6" evidence="10"/>
<dbReference type="FunFam" id="3.30.70.890:FF:000001">
    <property type="entry name" value="Galactokinase"/>
    <property type="match status" value="1"/>
</dbReference>
<evidence type="ECO:0000256" key="9">
    <source>
        <dbReference type="ARBA" id="ARBA00023277"/>
    </source>
</evidence>
<evidence type="ECO:0000256" key="8">
    <source>
        <dbReference type="ARBA" id="ARBA00023144"/>
    </source>
</evidence>